<name>A0A7C9P5N2_9GAMM</name>
<dbReference type="CDD" id="cd06171">
    <property type="entry name" value="Sigma70_r4"/>
    <property type="match status" value="1"/>
</dbReference>
<dbReference type="InterPro" id="IPR013325">
    <property type="entry name" value="RNA_pol_sigma_r2"/>
</dbReference>
<comment type="caution">
    <text evidence="7">The sequence shown here is derived from an EMBL/GenBank/DDBJ whole genome shotgun (WGS) entry which is preliminary data.</text>
</comment>
<evidence type="ECO:0000256" key="2">
    <source>
        <dbReference type="ARBA" id="ARBA00023015"/>
    </source>
</evidence>
<dbReference type="PANTHER" id="PTHR43133:SF63">
    <property type="entry name" value="RNA POLYMERASE SIGMA FACTOR FECI-RELATED"/>
    <property type="match status" value="1"/>
</dbReference>
<evidence type="ECO:0000313" key="8">
    <source>
        <dbReference type="Proteomes" id="UP000480312"/>
    </source>
</evidence>
<dbReference type="InterPro" id="IPR007627">
    <property type="entry name" value="RNA_pol_sigma70_r2"/>
</dbReference>
<dbReference type="NCBIfam" id="TIGR02937">
    <property type="entry name" value="sigma70-ECF"/>
    <property type="match status" value="1"/>
</dbReference>
<organism evidence="7 8">
    <name type="scientific">Vreelandella alkaliphila</name>
    <dbReference type="NCBI Taxonomy" id="272774"/>
    <lineage>
        <taxon>Bacteria</taxon>
        <taxon>Pseudomonadati</taxon>
        <taxon>Pseudomonadota</taxon>
        <taxon>Gammaproteobacteria</taxon>
        <taxon>Oceanospirillales</taxon>
        <taxon>Halomonadaceae</taxon>
        <taxon>Vreelandella</taxon>
    </lineage>
</organism>
<dbReference type="GO" id="GO:0006352">
    <property type="term" value="P:DNA-templated transcription initiation"/>
    <property type="evidence" value="ECO:0007669"/>
    <property type="project" value="InterPro"/>
</dbReference>
<dbReference type="OrthoDB" id="9797134at2"/>
<feature type="domain" description="RNA polymerase sigma-70 region 2" evidence="5">
    <location>
        <begin position="10"/>
        <end position="73"/>
    </location>
</feature>
<proteinExistence type="inferred from homology"/>
<dbReference type="GO" id="GO:0016987">
    <property type="term" value="F:sigma factor activity"/>
    <property type="evidence" value="ECO:0007669"/>
    <property type="project" value="UniProtKB-KW"/>
</dbReference>
<dbReference type="Gene3D" id="1.10.10.10">
    <property type="entry name" value="Winged helix-like DNA-binding domain superfamily/Winged helix DNA-binding domain"/>
    <property type="match status" value="1"/>
</dbReference>
<dbReference type="InterPro" id="IPR013249">
    <property type="entry name" value="RNA_pol_sigma70_r4_t2"/>
</dbReference>
<evidence type="ECO:0000313" key="7">
    <source>
        <dbReference type="EMBL" id="NDL68994.1"/>
    </source>
</evidence>
<evidence type="ECO:0000256" key="3">
    <source>
        <dbReference type="ARBA" id="ARBA00023082"/>
    </source>
</evidence>
<keyword evidence="4" id="KW-0804">Transcription</keyword>
<dbReference type="InterPro" id="IPR039425">
    <property type="entry name" value="RNA_pol_sigma-70-like"/>
</dbReference>
<evidence type="ECO:0000256" key="1">
    <source>
        <dbReference type="ARBA" id="ARBA00010641"/>
    </source>
</evidence>
<keyword evidence="3" id="KW-0731">Sigma factor</keyword>
<gene>
    <name evidence="7" type="ORF">GPL32_00545</name>
</gene>
<dbReference type="InterPro" id="IPR013324">
    <property type="entry name" value="RNA_pol_sigma_r3/r4-like"/>
</dbReference>
<feature type="domain" description="RNA polymerase sigma factor 70 region 4 type 2" evidence="6">
    <location>
        <begin position="108"/>
        <end position="160"/>
    </location>
</feature>
<dbReference type="EMBL" id="JAAEHK010000001">
    <property type="protein sequence ID" value="NDL68994.1"/>
    <property type="molecule type" value="Genomic_DNA"/>
</dbReference>
<sequence>MTDHLDLTRLYRMHASDLNGYLRQRLHCPALADDLCQEAFLRLSQRPCNEGLEEPRAYLFRIANNLMIDHHRRCYSRIDHQPLDDPRLCLACPYSCPETATESALCQRQLRRAMASLPPRLLQALTWHRLEGLTQAEIGRRFGVSERMAGRYITQALERCRSELVGTTSLCQE</sequence>
<dbReference type="PANTHER" id="PTHR43133">
    <property type="entry name" value="RNA POLYMERASE ECF-TYPE SIGMA FACTO"/>
    <property type="match status" value="1"/>
</dbReference>
<dbReference type="InterPro" id="IPR014284">
    <property type="entry name" value="RNA_pol_sigma-70_dom"/>
</dbReference>
<evidence type="ECO:0000259" key="5">
    <source>
        <dbReference type="Pfam" id="PF04542"/>
    </source>
</evidence>
<dbReference type="SUPFAM" id="SSF88946">
    <property type="entry name" value="Sigma2 domain of RNA polymerase sigma factors"/>
    <property type="match status" value="1"/>
</dbReference>
<evidence type="ECO:0000256" key="4">
    <source>
        <dbReference type="ARBA" id="ARBA00023163"/>
    </source>
</evidence>
<reference evidence="7 8" key="1">
    <citation type="submission" date="2020-01" db="EMBL/GenBank/DDBJ databases">
        <title>Whole genome sequencing of Halomonas alkaliphila strain LS44.</title>
        <authorList>
            <person name="Kumar S."/>
            <person name="Paul D."/>
            <person name="Shouche Y."/>
            <person name="Suryavanshi M.V."/>
        </authorList>
    </citation>
    <scope>NUCLEOTIDE SEQUENCE [LARGE SCALE GENOMIC DNA]</scope>
    <source>
        <strain evidence="7 8">LS44</strain>
    </source>
</reference>
<comment type="similarity">
    <text evidence="1">Belongs to the sigma-70 factor family. ECF subfamily.</text>
</comment>
<keyword evidence="2" id="KW-0805">Transcription regulation</keyword>
<dbReference type="AlphaFoldDB" id="A0A7C9P5N2"/>
<dbReference type="Gene3D" id="1.10.1740.10">
    <property type="match status" value="1"/>
</dbReference>
<accession>A0A7C9P5N2</accession>
<dbReference type="InterPro" id="IPR036388">
    <property type="entry name" value="WH-like_DNA-bd_sf"/>
</dbReference>
<dbReference type="RefSeq" id="WP_162216947.1">
    <property type="nucleotide sequence ID" value="NZ_JAAEHK010000001.1"/>
</dbReference>
<protein>
    <submittedName>
        <fullName evidence="7">RNA polymerase sigma factor</fullName>
    </submittedName>
</protein>
<dbReference type="Pfam" id="PF04542">
    <property type="entry name" value="Sigma70_r2"/>
    <property type="match status" value="1"/>
</dbReference>
<dbReference type="GO" id="GO:0003677">
    <property type="term" value="F:DNA binding"/>
    <property type="evidence" value="ECO:0007669"/>
    <property type="project" value="InterPro"/>
</dbReference>
<dbReference type="SUPFAM" id="SSF88659">
    <property type="entry name" value="Sigma3 and sigma4 domains of RNA polymerase sigma factors"/>
    <property type="match status" value="1"/>
</dbReference>
<dbReference type="Pfam" id="PF08281">
    <property type="entry name" value="Sigma70_r4_2"/>
    <property type="match status" value="1"/>
</dbReference>
<evidence type="ECO:0000259" key="6">
    <source>
        <dbReference type="Pfam" id="PF08281"/>
    </source>
</evidence>
<dbReference type="Proteomes" id="UP000480312">
    <property type="component" value="Unassembled WGS sequence"/>
</dbReference>